<dbReference type="CDD" id="cd01647">
    <property type="entry name" value="RT_LTR"/>
    <property type="match status" value="1"/>
</dbReference>
<evidence type="ECO:0000313" key="2">
    <source>
        <dbReference type="EMBL" id="MBW0484630.1"/>
    </source>
</evidence>
<name>A0A9Q3H013_9BASI</name>
<dbReference type="InterPro" id="IPR053134">
    <property type="entry name" value="RNA-dir_DNA_polymerase"/>
</dbReference>
<dbReference type="Gene3D" id="3.30.70.270">
    <property type="match status" value="1"/>
</dbReference>
<protein>
    <recommendedName>
        <fullName evidence="1">Reverse transcriptase domain-containing protein</fullName>
    </recommendedName>
</protein>
<feature type="domain" description="Reverse transcriptase" evidence="1">
    <location>
        <begin position="33"/>
        <end position="142"/>
    </location>
</feature>
<dbReference type="Gene3D" id="3.10.10.10">
    <property type="entry name" value="HIV Type 1 Reverse Transcriptase, subunit A, domain 1"/>
    <property type="match status" value="1"/>
</dbReference>
<proteinExistence type="predicted"/>
<dbReference type="PANTHER" id="PTHR24559">
    <property type="entry name" value="TRANSPOSON TY3-I GAG-POL POLYPROTEIN"/>
    <property type="match status" value="1"/>
</dbReference>
<dbReference type="Pfam" id="PF00078">
    <property type="entry name" value="RVT_1"/>
    <property type="match status" value="1"/>
</dbReference>
<dbReference type="PANTHER" id="PTHR24559:SF444">
    <property type="entry name" value="REVERSE TRANSCRIPTASE DOMAIN-CONTAINING PROTEIN"/>
    <property type="match status" value="1"/>
</dbReference>
<accession>A0A9Q3H013</accession>
<dbReference type="InterPro" id="IPR000477">
    <property type="entry name" value="RT_dom"/>
</dbReference>
<organism evidence="2 3">
    <name type="scientific">Austropuccinia psidii MF-1</name>
    <dbReference type="NCBI Taxonomy" id="1389203"/>
    <lineage>
        <taxon>Eukaryota</taxon>
        <taxon>Fungi</taxon>
        <taxon>Dikarya</taxon>
        <taxon>Basidiomycota</taxon>
        <taxon>Pucciniomycotina</taxon>
        <taxon>Pucciniomycetes</taxon>
        <taxon>Pucciniales</taxon>
        <taxon>Sphaerophragmiaceae</taxon>
        <taxon>Austropuccinia</taxon>
    </lineage>
</organism>
<dbReference type="InterPro" id="IPR043128">
    <property type="entry name" value="Rev_trsase/Diguanyl_cyclase"/>
</dbReference>
<evidence type="ECO:0000259" key="1">
    <source>
        <dbReference type="Pfam" id="PF00078"/>
    </source>
</evidence>
<dbReference type="EMBL" id="AVOT02007769">
    <property type="protein sequence ID" value="MBW0484630.1"/>
    <property type="molecule type" value="Genomic_DNA"/>
</dbReference>
<gene>
    <name evidence="2" type="ORF">O181_024345</name>
</gene>
<dbReference type="Proteomes" id="UP000765509">
    <property type="component" value="Unassembled WGS sequence"/>
</dbReference>
<dbReference type="OrthoDB" id="1723412at2759"/>
<evidence type="ECO:0000313" key="3">
    <source>
        <dbReference type="Proteomes" id="UP000765509"/>
    </source>
</evidence>
<reference evidence="2" key="1">
    <citation type="submission" date="2021-03" db="EMBL/GenBank/DDBJ databases">
        <title>Draft genome sequence of rust myrtle Austropuccinia psidii MF-1, a brazilian biotype.</title>
        <authorList>
            <person name="Quecine M.C."/>
            <person name="Pachon D.M.R."/>
            <person name="Bonatelli M.L."/>
            <person name="Correr F.H."/>
            <person name="Franceschini L.M."/>
            <person name="Leite T.F."/>
            <person name="Margarido G.R.A."/>
            <person name="Almeida C.A."/>
            <person name="Ferrarezi J.A."/>
            <person name="Labate C.A."/>
        </authorList>
    </citation>
    <scope>NUCLEOTIDE SEQUENCE</scope>
    <source>
        <strain evidence="2">MF-1</strain>
    </source>
</reference>
<keyword evidence="3" id="KW-1185">Reference proteome</keyword>
<comment type="caution">
    <text evidence="2">The sequence shown here is derived from an EMBL/GenBank/DDBJ whole genome shotgun (WGS) entry which is preliminary data.</text>
</comment>
<sequence length="143" mass="16985">MDIIRNIEHNEIVAIATPFLITWNEDKSSLCGYFRALNNYTKSDRNPIHRIPHDLGKLPKVKYITKMECMKGFHQNGVKPNSMKLHRIICHMDTYEYTRMPFGIKNAPAHFQRLMYIIFQEEMLEGWMVVYIDDIVIYSETQE</sequence>
<dbReference type="SUPFAM" id="SSF56672">
    <property type="entry name" value="DNA/RNA polymerases"/>
    <property type="match status" value="1"/>
</dbReference>
<dbReference type="InterPro" id="IPR043502">
    <property type="entry name" value="DNA/RNA_pol_sf"/>
</dbReference>
<dbReference type="AlphaFoldDB" id="A0A9Q3H013"/>